<organism evidence="1 2">
    <name type="scientific">Bacillus thuringiensis</name>
    <dbReference type="NCBI Taxonomy" id="1428"/>
    <lineage>
        <taxon>Bacteria</taxon>
        <taxon>Bacillati</taxon>
        <taxon>Bacillota</taxon>
        <taxon>Bacilli</taxon>
        <taxon>Bacillales</taxon>
        <taxon>Bacillaceae</taxon>
        <taxon>Bacillus</taxon>
        <taxon>Bacillus cereus group</taxon>
    </lineage>
</organism>
<comment type="caution">
    <text evidence="1">The sequence shown here is derived from an EMBL/GenBank/DDBJ whole genome shotgun (WGS) entry which is preliminary data.</text>
</comment>
<accession>A0AAW4HUU0</accession>
<proteinExistence type="predicted"/>
<gene>
    <name evidence="1" type="ORF">FME64_20320</name>
</gene>
<evidence type="ECO:0000313" key="2">
    <source>
        <dbReference type="Proteomes" id="UP000775627"/>
    </source>
</evidence>
<protein>
    <submittedName>
        <fullName evidence="1">Uncharacterized protein</fullName>
    </submittedName>
</protein>
<reference evidence="1" key="1">
    <citation type="submission" date="2019-07" db="EMBL/GenBank/DDBJ databases">
        <authorList>
            <person name="Lazarte J.N."/>
            <person name="Poliero A."/>
            <person name="Beron C."/>
        </authorList>
    </citation>
    <scope>NUCLEOTIDE SEQUENCE</scope>
    <source>
        <strain evidence="1">FCC7</strain>
    </source>
</reference>
<dbReference type="AlphaFoldDB" id="A0AAW4HUU0"/>
<dbReference type="Proteomes" id="UP000775627">
    <property type="component" value="Unassembled WGS sequence"/>
</dbReference>
<evidence type="ECO:0000313" key="1">
    <source>
        <dbReference type="EMBL" id="MBN9899714.1"/>
    </source>
</evidence>
<reference evidence="1" key="2">
    <citation type="journal article" date="2021" name="J. Invertebr. Pathol.">
        <title>Molecular characterization of a Bacillus thuringiensis strain from Argentina, toxic against Lepidoptera and Coleoptera, based on its whole-genome and Cry protein analysis.</title>
        <authorList>
            <person name="Nicolas Lazarte J."/>
            <person name="Pia Valacco M."/>
            <person name="Moreno S."/>
            <person name="Salerno G.L."/>
            <person name="Beron C.M."/>
        </authorList>
    </citation>
    <scope>NUCLEOTIDE SEQUENCE</scope>
    <source>
        <strain evidence="1">FCC7</strain>
    </source>
</reference>
<name>A0AAW4HUU0_BACTU</name>
<dbReference type="EMBL" id="VIXF01000002">
    <property type="protein sequence ID" value="MBN9899714.1"/>
    <property type="molecule type" value="Genomic_DNA"/>
</dbReference>
<sequence>MKTIITLSSFSNKVLFFPRYLRVVKLPPQNSAETKKLGGRLTAPKSPIGQLIISGGCLPH</sequence>